<keyword evidence="5" id="KW-1185">Reference proteome</keyword>
<evidence type="ECO:0000256" key="2">
    <source>
        <dbReference type="SAM" id="Phobius"/>
    </source>
</evidence>
<feature type="transmembrane region" description="Helical" evidence="2">
    <location>
        <begin position="95"/>
        <end position="114"/>
    </location>
</feature>
<dbReference type="InterPro" id="IPR037185">
    <property type="entry name" value="EmrE-like"/>
</dbReference>
<feature type="transmembrane region" description="Helical" evidence="2">
    <location>
        <begin position="36"/>
        <end position="55"/>
    </location>
</feature>
<feature type="transmembrane region" description="Helical" evidence="2">
    <location>
        <begin position="214"/>
        <end position="235"/>
    </location>
</feature>
<feature type="transmembrane region" description="Helical" evidence="2">
    <location>
        <begin position="67"/>
        <end position="89"/>
    </location>
</feature>
<dbReference type="GO" id="GO:0016020">
    <property type="term" value="C:membrane"/>
    <property type="evidence" value="ECO:0007669"/>
    <property type="project" value="InterPro"/>
</dbReference>
<feature type="domain" description="EamA" evidence="3">
    <location>
        <begin position="151"/>
        <end position="285"/>
    </location>
</feature>
<dbReference type="OrthoDB" id="1894884at2"/>
<reference evidence="4 5" key="1">
    <citation type="submission" date="2015-06" db="EMBL/GenBank/DDBJ databases">
        <title>Draft genome sequence of the purine-degrading Clostridium cylindrosporum HC-1 (DSM 605).</title>
        <authorList>
            <person name="Poehlein A."/>
            <person name="Schiel-Bengelsdorf B."/>
            <person name="Bengelsdorf F."/>
            <person name="Daniel R."/>
            <person name="Duerre P."/>
        </authorList>
    </citation>
    <scope>NUCLEOTIDE SEQUENCE [LARGE SCALE GENOMIC DNA]</scope>
    <source>
        <strain evidence="4 5">DSM 605</strain>
    </source>
</reference>
<dbReference type="Proteomes" id="UP000036756">
    <property type="component" value="Unassembled WGS sequence"/>
</dbReference>
<evidence type="ECO:0000313" key="4">
    <source>
        <dbReference type="EMBL" id="KMT20871.1"/>
    </source>
</evidence>
<feature type="domain" description="EamA" evidence="3">
    <location>
        <begin position="4"/>
        <end position="140"/>
    </location>
</feature>
<keyword evidence="2" id="KW-1133">Transmembrane helix</keyword>
<evidence type="ECO:0000313" key="5">
    <source>
        <dbReference type="Proteomes" id="UP000036756"/>
    </source>
</evidence>
<dbReference type="PATRIC" id="fig|1121307.3.peg.466"/>
<feature type="transmembrane region" description="Helical" evidence="2">
    <location>
        <begin position="181"/>
        <end position="202"/>
    </location>
</feature>
<dbReference type="STRING" id="1121307.CLCY_1c01050"/>
<gene>
    <name evidence="4" type="ORF">CLCY_1c01050</name>
</gene>
<feature type="transmembrane region" description="Helical" evidence="2">
    <location>
        <begin position="242"/>
        <end position="262"/>
    </location>
</feature>
<dbReference type="AlphaFoldDB" id="A0A0J8FZ24"/>
<dbReference type="PANTHER" id="PTHR22911">
    <property type="entry name" value="ACYL-MALONYL CONDENSING ENZYME-RELATED"/>
    <property type="match status" value="1"/>
</dbReference>
<sequence length="296" mass="32864">MKLKGILFAIISSIIFGTTGIIQKPLYLDNVNPLDVLTIAYAVGSLVLSIYISLFKGKKAIILPKESLKHVIIHSTFGMLAVTVSFSYSLKYLDVSIATMLIYTYPIIIALYSILVLKKRFSITKIISVFGTLIGCILVLDIFNAKKFSSLGLCIGIFSAFAYAFLNLYGDKLLKYKLEPVTILFYNCLITFIALIIINNKILFNIKDISPHVFFSSALVSILGQIIPMFLLYIAIKLIGPVLSSIITTIEIPAVAILSFIFLNEKISLIQCVGIFIVLLCILLIEIEKPENENKC</sequence>
<proteinExistence type="inferred from homology"/>
<keyword evidence="2" id="KW-0812">Transmembrane</keyword>
<dbReference type="RefSeq" id="WP_048571274.1">
    <property type="nucleotide sequence ID" value="NZ_LFVU01000028.1"/>
</dbReference>
<evidence type="ECO:0000259" key="3">
    <source>
        <dbReference type="Pfam" id="PF00892"/>
    </source>
</evidence>
<feature type="transmembrane region" description="Helical" evidence="2">
    <location>
        <begin position="149"/>
        <end position="169"/>
    </location>
</feature>
<dbReference type="SUPFAM" id="SSF103481">
    <property type="entry name" value="Multidrug resistance efflux transporter EmrE"/>
    <property type="match status" value="2"/>
</dbReference>
<feature type="transmembrane region" description="Helical" evidence="2">
    <location>
        <begin position="126"/>
        <end position="143"/>
    </location>
</feature>
<comment type="caution">
    <text evidence="4">The sequence shown here is derived from an EMBL/GenBank/DDBJ whole genome shotgun (WGS) entry which is preliminary data.</text>
</comment>
<dbReference type="Pfam" id="PF00892">
    <property type="entry name" value="EamA"/>
    <property type="match status" value="2"/>
</dbReference>
<dbReference type="InterPro" id="IPR000620">
    <property type="entry name" value="EamA_dom"/>
</dbReference>
<accession>A0A0J8FZ24</accession>
<keyword evidence="2" id="KW-0472">Membrane</keyword>
<feature type="transmembrane region" description="Helical" evidence="2">
    <location>
        <begin position="268"/>
        <end position="285"/>
    </location>
</feature>
<organism evidence="4 5">
    <name type="scientific">Clostridium cylindrosporum DSM 605</name>
    <dbReference type="NCBI Taxonomy" id="1121307"/>
    <lineage>
        <taxon>Bacteria</taxon>
        <taxon>Bacillati</taxon>
        <taxon>Bacillota</taxon>
        <taxon>Clostridia</taxon>
        <taxon>Eubacteriales</taxon>
        <taxon>Clostridiaceae</taxon>
        <taxon>Clostridium</taxon>
    </lineage>
</organism>
<protein>
    <submittedName>
        <fullName evidence="4">Permease of the drug/metabolite transporter (DMT) superfamily</fullName>
    </submittedName>
</protein>
<comment type="similarity">
    <text evidence="1">Belongs to the EamA transporter family.</text>
</comment>
<name>A0A0J8FZ24_CLOCY</name>
<evidence type="ECO:0000256" key="1">
    <source>
        <dbReference type="ARBA" id="ARBA00007362"/>
    </source>
</evidence>
<dbReference type="EMBL" id="LFVU01000028">
    <property type="protein sequence ID" value="KMT20871.1"/>
    <property type="molecule type" value="Genomic_DNA"/>
</dbReference>